<evidence type="ECO:0000256" key="1">
    <source>
        <dbReference type="ARBA" id="ARBA00023054"/>
    </source>
</evidence>
<sequence length="463" mass="51898">MAEHRNDETAKMESGDTDQLGISHYVIKFATLNCMIEAKTDLLRVLEDEGLIIEDHKPTASTIPEPPYSCQSQPCRQSLGRETKSGYCQTRSMNAKHPLFSLNDDAINKQNSQSSVFSMSATTPSSIKPSKELTQPKLPNVLPSKESGPEAMVPRKGLAPPPPPPPGVGKSLVRKGSNTRLKRSTKMPELFQALKGVMEESSRAVKSTDRRKMQLGGSPGGKEGLSASLAELTKRSTYFHQIEGDAHKYGKQIGELKVAINSFNTNDMVKLLKFQNNVESVLEVLTDESQVLAKFEGFPTKKLETLRVAAALHSKLETSIRTLKNWRVVPPLPQLLDKVDCYFRKIKLELDAFERNKDDEVKNFKSHNIDFDFHAFTRLREAMLDLSSNCMELALKERKEVRTTNNNVASASKTDQERRKSNEILWRVFQLAFRVYAFAGGQDDRADKLANELANEILVRSTD</sequence>
<gene>
    <name evidence="3" type="ORF">K2173_009529</name>
</gene>
<keyword evidence="4" id="KW-1185">Reference proteome</keyword>
<proteinExistence type="predicted"/>
<accession>A0AAV8U6Y2</accession>
<protein>
    <recommendedName>
        <fullName evidence="5">Hydroxyproline-rich glycoprotein family protein</fullName>
    </recommendedName>
</protein>
<keyword evidence="1" id="KW-0175">Coiled coil</keyword>
<dbReference type="Proteomes" id="UP001159364">
    <property type="component" value="Linkage Group LG01"/>
</dbReference>
<evidence type="ECO:0000256" key="2">
    <source>
        <dbReference type="SAM" id="MobiDB-lite"/>
    </source>
</evidence>
<name>A0AAV8U6Y2_9ROSI</name>
<organism evidence="3 4">
    <name type="scientific">Erythroxylum novogranatense</name>
    <dbReference type="NCBI Taxonomy" id="1862640"/>
    <lineage>
        <taxon>Eukaryota</taxon>
        <taxon>Viridiplantae</taxon>
        <taxon>Streptophyta</taxon>
        <taxon>Embryophyta</taxon>
        <taxon>Tracheophyta</taxon>
        <taxon>Spermatophyta</taxon>
        <taxon>Magnoliopsida</taxon>
        <taxon>eudicotyledons</taxon>
        <taxon>Gunneridae</taxon>
        <taxon>Pentapetalae</taxon>
        <taxon>rosids</taxon>
        <taxon>fabids</taxon>
        <taxon>Malpighiales</taxon>
        <taxon>Erythroxylaceae</taxon>
        <taxon>Erythroxylum</taxon>
    </lineage>
</organism>
<feature type="compositionally biased region" description="Basic and acidic residues" evidence="2">
    <location>
        <begin position="201"/>
        <end position="212"/>
    </location>
</feature>
<dbReference type="EMBL" id="JAIWQS010000001">
    <property type="protein sequence ID" value="KAJ8774098.1"/>
    <property type="molecule type" value="Genomic_DNA"/>
</dbReference>
<feature type="region of interest" description="Disordered" evidence="2">
    <location>
        <begin position="115"/>
        <end position="182"/>
    </location>
</feature>
<dbReference type="InterPro" id="IPR040265">
    <property type="entry name" value="CHUP1/IPGA1-like"/>
</dbReference>
<dbReference type="AlphaFoldDB" id="A0AAV8U6Y2"/>
<evidence type="ECO:0008006" key="5">
    <source>
        <dbReference type="Google" id="ProtNLM"/>
    </source>
</evidence>
<dbReference type="PANTHER" id="PTHR31342:SF62">
    <property type="entry name" value="HYDROXYPROLINE-RICH GLYCOPROTEIN FAMILY PROTEIN"/>
    <property type="match status" value="1"/>
</dbReference>
<evidence type="ECO:0000313" key="3">
    <source>
        <dbReference type="EMBL" id="KAJ8774098.1"/>
    </source>
</evidence>
<feature type="compositionally biased region" description="Polar residues" evidence="2">
    <location>
        <begin position="115"/>
        <end position="128"/>
    </location>
</feature>
<comment type="caution">
    <text evidence="3">The sequence shown here is derived from an EMBL/GenBank/DDBJ whole genome shotgun (WGS) entry which is preliminary data.</text>
</comment>
<evidence type="ECO:0000313" key="4">
    <source>
        <dbReference type="Proteomes" id="UP001159364"/>
    </source>
</evidence>
<reference evidence="3 4" key="1">
    <citation type="submission" date="2021-09" db="EMBL/GenBank/DDBJ databases">
        <title>Genomic insights and catalytic innovation underlie evolution of tropane alkaloids biosynthesis.</title>
        <authorList>
            <person name="Wang Y.-J."/>
            <person name="Tian T."/>
            <person name="Huang J.-P."/>
            <person name="Huang S.-X."/>
        </authorList>
    </citation>
    <scope>NUCLEOTIDE SEQUENCE [LARGE SCALE GENOMIC DNA]</scope>
    <source>
        <strain evidence="3">KIB-2018</strain>
        <tissue evidence="3">Leaf</tissue>
    </source>
</reference>
<feature type="region of interest" description="Disordered" evidence="2">
    <location>
        <begin position="201"/>
        <end position="225"/>
    </location>
</feature>
<dbReference type="PANTHER" id="PTHR31342">
    <property type="entry name" value="PROTEIN CHUP1, CHLOROPLASTIC"/>
    <property type="match status" value="1"/>
</dbReference>